<proteinExistence type="predicted"/>
<sequence>VEEMTKRAFGVLSKLIKPDDNHKKILTKLYPSSGSSKRFNPINKTSAEMNRDK</sequence>
<feature type="region of interest" description="Disordered" evidence="1">
    <location>
        <begin position="28"/>
        <end position="53"/>
    </location>
</feature>
<evidence type="ECO:0000256" key="1">
    <source>
        <dbReference type="SAM" id="MobiDB-lite"/>
    </source>
</evidence>
<dbReference type="EnsemblMetazoa" id="Aqu2.1.21462_001">
    <property type="protein sequence ID" value="Aqu2.1.21462_001"/>
    <property type="gene ID" value="Aqu2.1.21462"/>
</dbReference>
<name>A0A1X7U1R9_AMPQE</name>
<protein>
    <submittedName>
        <fullName evidence="2">Uncharacterized protein</fullName>
    </submittedName>
</protein>
<evidence type="ECO:0000313" key="2">
    <source>
        <dbReference type="EnsemblMetazoa" id="Aqu2.1.21462_001"/>
    </source>
</evidence>
<reference evidence="2" key="1">
    <citation type="submission" date="2017-05" db="UniProtKB">
        <authorList>
            <consortium name="EnsemblMetazoa"/>
        </authorList>
    </citation>
    <scope>IDENTIFICATION</scope>
</reference>
<accession>A0A1X7U1R9</accession>
<organism evidence="2">
    <name type="scientific">Amphimedon queenslandica</name>
    <name type="common">Sponge</name>
    <dbReference type="NCBI Taxonomy" id="400682"/>
    <lineage>
        <taxon>Eukaryota</taxon>
        <taxon>Metazoa</taxon>
        <taxon>Porifera</taxon>
        <taxon>Demospongiae</taxon>
        <taxon>Heteroscleromorpha</taxon>
        <taxon>Haplosclerida</taxon>
        <taxon>Niphatidae</taxon>
        <taxon>Amphimedon</taxon>
    </lineage>
</organism>
<dbReference type="InParanoid" id="A0A1X7U1R9"/>
<feature type="compositionally biased region" description="Polar residues" evidence="1">
    <location>
        <begin position="30"/>
        <end position="53"/>
    </location>
</feature>
<dbReference type="AlphaFoldDB" id="A0A1X7U1R9"/>